<feature type="domain" description="Chemotaxis phosphatase CheX-like" evidence="2">
    <location>
        <begin position="43"/>
        <end position="134"/>
    </location>
</feature>
<dbReference type="Proteomes" id="UP001253595">
    <property type="component" value="Unassembled WGS sequence"/>
</dbReference>
<comment type="caution">
    <text evidence="3">The sequence shown here is derived from an EMBL/GenBank/DDBJ whole genome shotgun (WGS) entry which is preliminary data.</text>
</comment>
<reference evidence="3 4" key="1">
    <citation type="submission" date="2023-07" db="EMBL/GenBank/DDBJ databases">
        <title>Sorghum-associated microbial communities from plants grown in Nebraska, USA.</title>
        <authorList>
            <person name="Schachtman D."/>
        </authorList>
    </citation>
    <scope>NUCLEOTIDE SEQUENCE [LARGE SCALE GENOMIC DNA]</scope>
    <source>
        <strain evidence="3 4">BE190</strain>
    </source>
</reference>
<gene>
    <name evidence="3" type="ORF">J2X05_003311</name>
</gene>
<dbReference type="PANTHER" id="PTHR39452:SF1">
    <property type="entry name" value="CHEY-P PHOSPHATASE CHEX"/>
    <property type="match status" value="1"/>
</dbReference>
<evidence type="ECO:0000259" key="2">
    <source>
        <dbReference type="Pfam" id="PF13690"/>
    </source>
</evidence>
<keyword evidence="4" id="KW-1185">Reference proteome</keyword>
<dbReference type="SUPFAM" id="SSF103039">
    <property type="entry name" value="CheC-like"/>
    <property type="match status" value="1"/>
</dbReference>
<evidence type="ECO:0000313" key="4">
    <source>
        <dbReference type="Proteomes" id="UP001253595"/>
    </source>
</evidence>
<dbReference type="EMBL" id="JAVDVX010000006">
    <property type="protein sequence ID" value="MDR7091276.1"/>
    <property type="molecule type" value="Genomic_DNA"/>
</dbReference>
<protein>
    <submittedName>
        <fullName evidence="3">Chemotaxis protein CheX</fullName>
    </submittedName>
</protein>
<name>A0ABU1V1E9_9GAMM</name>
<keyword evidence="1" id="KW-0145">Chemotaxis</keyword>
<dbReference type="InterPro" id="IPR028976">
    <property type="entry name" value="CheC-like_sf"/>
</dbReference>
<dbReference type="Gene3D" id="3.40.1550.10">
    <property type="entry name" value="CheC-like"/>
    <property type="match status" value="1"/>
</dbReference>
<dbReference type="InterPro" id="IPR028051">
    <property type="entry name" value="CheX-like_dom"/>
</dbReference>
<sequence length="149" mass="16648">MSQETLQVFIDGVVRYFHHTNDKDVKVGTPYLVENNNPAAYDVTGIIGISGPYRGCVYFTAPRILLKHLLLSIGELDTSNEHIFDLVGEVANTISGNARSRFGHEFMISVPVMIEGAPNQIHLPSQMRSYVIPVYWKAYHAAVVICLEQ</sequence>
<dbReference type="CDD" id="cd17906">
    <property type="entry name" value="CheX"/>
    <property type="match status" value="1"/>
</dbReference>
<proteinExistence type="predicted"/>
<dbReference type="RefSeq" id="WP_310074439.1">
    <property type="nucleotide sequence ID" value="NZ_JAVDVX010000006.1"/>
</dbReference>
<dbReference type="PANTHER" id="PTHR39452">
    <property type="entry name" value="CHEY-P PHOSPHATASE CHEX"/>
    <property type="match status" value="1"/>
</dbReference>
<dbReference type="InterPro" id="IPR038756">
    <property type="entry name" value="CheX-like"/>
</dbReference>
<accession>A0ABU1V1E9</accession>
<dbReference type="Pfam" id="PF13690">
    <property type="entry name" value="CheX"/>
    <property type="match status" value="1"/>
</dbReference>
<evidence type="ECO:0000256" key="1">
    <source>
        <dbReference type="ARBA" id="ARBA00022500"/>
    </source>
</evidence>
<evidence type="ECO:0000313" key="3">
    <source>
        <dbReference type="EMBL" id="MDR7091276.1"/>
    </source>
</evidence>
<organism evidence="3 4">
    <name type="scientific">Cellvibrio fibrivorans</name>
    <dbReference type="NCBI Taxonomy" id="126350"/>
    <lineage>
        <taxon>Bacteria</taxon>
        <taxon>Pseudomonadati</taxon>
        <taxon>Pseudomonadota</taxon>
        <taxon>Gammaproteobacteria</taxon>
        <taxon>Cellvibrionales</taxon>
        <taxon>Cellvibrionaceae</taxon>
        <taxon>Cellvibrio</taxon>
    </lineage>
</organism>